<dbReference type="RefSeq" id="XP_029733908.2">
    <property type="nucleotide sequence ID" value="XM_029878048.2"/>
</dbReference>
<dbReference type="Proteomes" id="UP000069940">
    <property type="component" value="Unassembled WGS sequence"/>
</dbReference>
<feature type="transmembrane region" description="Helical" evidence="1">
    <location>
        <begin position="77"/>
        <end position="98"/>
    </location>
</feature>
<keyword evidence="1" id="KW-1133">Transmembrane helix</keyword>
<proteinExistence type="predicted"/>
<protein>
    <submittedName>
        <fullName evidence="2">Uncharacterized protein</fullName>
    </submittedName>
</protein>
<dbReference type="PANTHER" id="PTHR12459:SF15">
    <property type="entry name" value="TRANSMEMBRANE PROTEIN 135"/>
    <property type="match status" value="1"/>
</dbReference>
<feature type="transmembrane region" description="Helical" evidence="1">
    <location>
        <begin position="110"/>
        <end position="135"/>
    </location>
</feature>
<name>A0ABM1YHN8_AEDAL</name>
<reference evidence="2" key="2">
    <citation type="submission" date="2025-05" db="UniProtKB">
        <authorList>
            <consortium name="EnsemblMetazoa"/>
        </authorList>
    </citation>
    <scope>IDENTIFICATION</scope>
    <source>
        <strain evidence="2">Foshan</strain>
    </source>
</reference>
<feature type="transmembrane region" description="Helical" evidence="1">
    <location>
        <begin position="350"/>
        <end position="369"/>
    </location>
</feature>
<dbReference type="PANTHER" id="PTHR12459">
    <property type="entry name" value="TRANSMEMBRANE PROTEIN 135-RELATED"/>
    <property type="match status" value="1"/>
</dbReference>
<feature type="transmembrane region" description="Helical" evidence="1">
    <location>
        <begin position="156"/>
        <end position="176"/>
    </location>
</feature>
<keyword evidence="1" id="KW-0472">Membrane</keyword>
<feature type="transmembrane region" description="Helical" evidence="1">
    <location>
        <begin position="226"/>
        <end position="244"/>
    </location>
</feature>
<dbReference type="EnsemblMetazoa" id="AALFPA23_009231.R12689">
    <property type="protein sequence ID" value="AALFPA23_009231.P12689"/>
    <property type="gene ID" value="AALFPA23_009231"/>
</dbReference>
<accession>A0ABM1YHN8</accession>
<dbReference type="InterPro" id="IPR026749">
    <property type="entry name" value="Tmem135"/>
</dbReference>
<keyword evidence="3" id="KW-1185">Reference proteome</keyword>
<dbReference type="GeneID" id="109427542"/>
<organism evidence="2 3">
    <name type="scientific">Aedes albopictus</name>
    <name type="common">Asian tiger mosquito</name>
    <name type="synonym">Stegomyia albopicta</name>
    <dbReference type="NCBI Taxonomy" id="7160"/>
    <lineage>
        <taxon>Eukaryota</taxon>
        <taxon>Metazoa</taxon>
        <taxon>Ecdysozoa</taxon>
        <taxon>Arthropoda</taxon>
        <taxon>Hexapoda</taxon>
        <taxon>Insecta</taxon>
        <taxon>Pterygota</taxon>
        <taxon>Neoptera</taxon>
        <taxon>Endopterygota</taxon>
        <taxon>Diptera</taxon>
        <taxon>Nematocera</taxon>
        <taxon>Culicoidea</taxon>
        <taxon>Culicidae</taxon>
        <taxon>Culicinae</taxon>
        <taxon>Aedini</taxon>
        <taxon>Aedes</taxon>
        <taxon>Stegomyia</taxon>
    </lineage>
</organism>
<evidence type="ECO:0000256" key="1">
    <source>
        <dbReference type="SAM" id="Phobius"/>
    </source>
</evidence>
<sequence length="403" mass="46714">MGTLSKYFYEATRNKSCRDMLHPGYTCYDAGKIYIRQGIVGAMRHYLPGAVTALLFKMNQWDDPQVWKTFFLQYARCIIAGLPMTAGSFHFFCGFYNLFGRFSAPFFTFIPSFLGGCTCMFLPRTIVHAQGIGLFNMYIEFLIRRLRGKTAEALRLSKLAGTLFFSIFSAAMLPALEYLQINRFWFANIYRKPSADTNEEIQPNCCPHHPKRSCVQHVTAQVKKSFYFGLAICLIKNALPRIAMAFRSPLQFIRTMVFRFDYGLIGFFTAYKALYEFFNCYLIQNSKLNPLVRATITGFISGTAYCLYPNYLLFTYPISELVEVYWLVYMKSNLPKPKIVQLIDRFPTTLLMYMFSLGMMYHLRVVYPYHTNRYCHKLMAIGTTGRSETLARGYAEIMMGYRD</sequence>
<reference evidence="3" key="1">
    <citation type="journal article" date="2015" name="Proc. Natl. Acad. Sci. U.S.A.">
        <title>Genome sequence of the Asian Tiger mosquito, Aedes albopictus, reveals insights into its biology, genetics, and evolution.</title>
        <authorList>
            <person name="Chen X.G."/>
            <person name="Jiang X."/>
            <person name="Gu J."/>
            <person name="Xu M."/>
            <person name="Wu Y."/>
            <person name="Deng Y."/>
            <person name="Zhang C."/>
            <person name="Bonizzoni M."/>
            <person name="Dermauw W."/>
            <person name="Vontas J."/>
            <person name="Armbruster P."/>
            <person name="Huang X."/>
            <person name="Yang Y."/>
            <person name="Zhang H."/>
            <person name="He W."/>
            <person name="Peng H."/>
            <person name="Liu Y."/>
            <person name="Wu K."/>
            <person name="Chen J."/>
            <person name="Lirakis M."/>
            <person name="Topalis P."/>
            <person name="Van Leeuwen T."/>
            <person name="Hall A.B."/>
            <person name="Jiang X."/>
            <person name="Thorpe C."/>
            <person name="Mueller R.L."/>
            <person name="Sun C."/>
            <person name="Waterhouse R.M."/>
            <person name="Yan G."/>
            <person name="Tu Z.J."/>
            <person name="Fang X."/>
            <person name="James A.A."/>
        </authorList>
    </citation>
    <scope>NUCLEOTIDE SEQUENCE [LARGE SCALE GENOMIC DNA]</scope>
    <source>
        <strain evidence="3">Foshan</strain>
    </source>
</reference>
<evidence type="ECO:0000313" key="2">
    <source>
        <dbReference type="EnsemblMetazoa" id="AALFPA23_009231.P12689"/>
    </source>
</evidence>
<evidence type="ECO:0000313" key="3">
    <source>
        <dbReference type="Proteomes" id="UP000069940"/>
    </source>
</evidence>
<keyword evidence="1" id="KW-0812">Transmembrane</keyword>